<feature type="domain" description="Treble clef zinc finger" evidence="2">
    <location>
        <begin position="81"/>
        <end position="134"/>
    </location>
</feature>
<dbReference type="PANTHER" id="PTHR37317:SF1">
    <property type="entry name" value="ZINC-RIBBON DOMAIN-CONTAINING PROTEIN-RELATED"/>
    <property type="match status" value="1"/>
</dbReference>
<comment type="caution">
    <text evidence="3">The sequence shown here is derived from an EMBL/GenBank/DDBJ whole genome shotgun (WGS) entry which is preliminary data.</text>
</comment>
<sequence>MSDFKSIADVPEMLELWDFDKNPEDPKTVSSISRLPYYWKCKLCGYEWPTTPRTRTRTKGKCPACKGTGKRPDTIKDIPFLMEQWDFNKNTVDPAMILISSKKKFFWKCKKCGKEWPTSPQSRYDAKGKCPSCDSNKSVQPGVNDVFTLVPELKKIYDFEKNKNIDIEHQGWSSRERIACKCPDCGREWTTIINSQILKEGDSYRIIGCDHKNRKTRQHVPFVSESPTLMRFWDNEKNSLDPSTTSSASDIAAYWKCPDCGYSWSAGIRSRDRSKNSKCPCCQN</sequence>
<evidence type="ECO:0000259" key="2">
    <source>
        <dbReference type="Pfam" id="PF14311"/>
    </source>
</evidence>
<feature type="domain" description="Treble clef zinc finger" evidence="2">
    <location>
        <begin position="229"/>
        <end position="284"/>
    </location>
</feature>
<dbReference type="RefSeq" id="WP_118217221.1">
    <property type="nucleotide sequence ID" value="NZ_QRIM01000001.1"/>
</dbReference>
<protein>
    <recommendedName>
        <fullName evidence="2">Treble clef zinc finger domain-containing protein</fullName>
    </recommendedName>
</protein>
<dbReference type="InterPro" id="IPR018527">
    <property type="entry name" value="Rubredoxin_Fe_BS"/>
</dbReference>
<evidence type="ECO:0000313" key="4">
    <source>
        <dbReference type="Proteomes" id="UP000286595"/>
    </source>
</evidence>
<dbReference type="Proteomes" id="UP000286595">
    <property type="component" value="Unassembled WGS sequence"/>
</dbReference>
<name>A0A414UH74_9FIRM</name>
<dbReference type="AlphaFoldDB" id="A0A414UH74"/>
<dbReference type="GO" id="GO:0046872">
    <property type="term" value="F:metal ion binding"/>
    <property type="evidence" value="ECO:0007669"/>
    <property type="project" value="UniProtKB-KW"/>
</dbReference>
<dbReference type="Pfam" id="PF14311">
    <property type="entry name" value="DUF4379"/>
    <property type="match status" value="3"/>
</dbReference>
<accession>A0A414UH74</accession>
<dbReference type="InterPro" id="IPR025487">
    <property type="entry name" value="DUF4379"/>
</dbReference>
<reference evidence="3 4" key="1">
    <citation type="submission" date="2018-08" db="EMBL/GenBank/DDBJ databases">
        <title>A genome reference for cultivated species of the human gut microbiota.</title>
        <authorList>
            <person name="Zou Y."/>
            <person name="Xue W."/>
            <person name="Luo G."/>
        </authorList>
    </citation>
    <scope>NUCLEOTIDE SEQUENCE [LARGE SCALE GENOMIC DNA]</scope>
    <source>
        <strain evidence="3 4">AM22-12LB</strain>
    </source>
</reference>
<evidence type="ECO:0000256" key="1">
    <source>
        <dbReference type="ARBA" id="ARBA00022723"/>
    </source>
</evidence>
<proteinExistence type="predicted"/>
<dbReference type="PROSITE" id="PS00202">
    <property type="entry name" value="RUBREDOXIN"/>
    <property type="match status" value="1"/>
</dbReference>
<evidence type="ECO:0000313" key="3">
    <source>
        <dbReference type="EMBL" id="RHG62866.1"/>
    </source>
</evidence>
<keyword evidence="1" id="KW-0479">Metal-binding</keyword>
<organism evidence="3 4">
    <name type="scientific">Coprococcus comes</name>
    <dbReference type="NCBI Taxonomy" id="410072"/>
    <lineage>
        <taxon>Bacteria</taxon>
        <taxon>Bacillati</taxon>
        <taxon>Bacillota</taxon>
        <taxon>Clostridia</taxon>
        <taxon>Lachnospirales</taxon>
        <taxon>Lachnospiraceae</taxon>
        <taxon>Coprococcus</taxon>
    </lineage>
</organism>
<feature type="domain" description="Treble clef zinc finger" evidence="2">
    <location>
        <begin position="14"/>
        <end position="67"/>
    </location>
</feature>
<gene>
    <name evidence="3" type="ORF">DW252_00305</name>
</gene>
<dbReference type="PANTHER" id="PTHR37317">
    <property type="entry name" value="BLR8090 PROTEIN"/>
    <property type="match status" value="1"/>
</dbReference>
<dbReference type="EMBL" id="QRIM01000001">
    <property type="protein sequence ID" value="RHG62866.1"/>
    <property type="molecule type" value="Genomic_DNA"/>
</dbReference>